<dbReference type="PANTHER" id="PTHR45931">
    <property type="entry name" value="SI:CH211-59O9.10"/>
    <property type="match status" value="1"/>
</dbReference>
<reference evidence="5 6" key="1">
    <citation type="journal article" date="2020" name="Nat. Commun.">
        <title>Genome of Tripterygium wilfordii and identification of cytochrome P450 involved in triptolide biosynthesis.</title>
        <authorList>
            <person name="Tu L."/>
            <person name="Su P."/>
            <person name="Zhang Z."/>
            <person name="Gao L."/>
            <person name="Wang J."/>
            <person name="Hu T."/>
            <person name="Zhou J."/>
            <person name="Zhang Y."/>
            <person name="Zhao Y."/>
            <person name="Liu Y."/>
            <person name="Song Y."/>
            <person name="Tong Y."/>
            <person name="Lu Y."/>
            <person name="Yang J."/>
            <person name="Xu C."/>
            <person name="Jia M."/>
            <person name="Peters R.J."/>
            <person name="Huang L."/>
            <person name="Gao W."/>
        </authorList>
    </citation>
    <scope>NUCLEOTIDE SEQUENCE [LARGE SCALE GENOMIC DNA]</scope>
    <source>
        <strain evidence="6">cv. XIE 37</strain>
        <tissue evidence="5">Leaf</tissue>
    </source>
</reference>
<dbReference type="GO" id="GO:0008270">
    <property type="term" value="F:zinc ion binding"/>
    <property type="evidence" value="ECO:0007669"/>
    <property type="project" value="UniProtKB-KW"/>
</dbReference>
<protein>
    <recommendedName>
        <fullName evidence="7">RING/U-box superfamily protein</fullName>
    </recommendedName>
</protein>
<feature type="compositionally biased region" description="Basic and acidic residues" evidence="4">
    <location>
        <begin position="201"/>
        <end position="215"/>
    </location>
</feature>
<feature type="region of interest" description="Disordered" evidence="4">
    <location>
        <begin position="596"/>
        <end position="639"/>
    </location>
</feature>
<name>A0A7J7CRI6_TRIWF</name>
<feature type="region of interest" description="Disordered" evidence="4">
    <location>
        <begin position="354"/>
        <end position="442"/>
    </location>
</feature>
<feature type="compositionally biased region" description="Polar residues" evidence="4">
    <location>
        <begin position="596"/>
        <end position="609"/>
    </location>
</feature>
<proteinExistence type="predicted"/>
<feature type="region of interest" description="Disordered" evidence="4">
    <location>
        <begin position="456"/>
        <end position="482"/>
    </location>
</feature>
<gene>
    <name evidence="5" type="ORF">HS088_TW14G00812</name>
</gene>
<feature type="compositionally biased region" description="Polar residues" evidence="4">
    <location>
        <begin position="362"/>
        <end position="378"/>
    </location>
</feature>
<dbReference type="InterPro" id="IPR051834">
    <property type="entry name" value="RING_finger_E3_ligase"/>
</dbReference>
<dbReference type="CDD" id="cd16454">
    <property type="entry name" value="RING-H2_PA-TM-RING"/>
    <property type="match status" value="1"/>
</dbReference>
<keyword evidence="6" id="KW-1185">Reference proteome</keyword>
<dbReference type="FunCoup" id="A0A7J7CRI6">
    <property type="interactions" value="1961"/>
</dbReference>
<dbReference type="Proteomes" id="UP000593562">
    <property type="component" value="Unassembled WGS sequence"/>
</dbReference>
<evidence type="ECO:0000256" key="1">
    <source>
        <dbReference type="ARBA" id="ARBA00022723"/>
    </source>
</evidence>
<dbReference type="InterPro" id="IPR013083">
    <property type="entry name" value="Znf_RING/FYVE/PHD"/>
</dbReference>
<organism evidence="5 6">
    <name type="scientific">Tripterygium wilfordii</name>
    <name type="common">Thunder God vine</name>
    <dbReference type="NCBI Taxonomy" id="458696"/>
    <lineage>
        <taxon>Eukaryota</taxon>
        <taxon>Viridiplantae</taxon>
        <taxon>Streptophyta</taxon>
        <taxon>Embryophyta</taxon>
        <taxon>Tracheophyta</taxon>
        <taxon>Spermatophyta</taxon>
        <taxon>Magnoliopsida</taxon>
        <taxon>eudicotyledons</taxon>
        <taxon>Gunneridae</taxon>
        <taxon>Pentapetalae</taxon>
        <taxon>rosids</taxon>
        <taxon>fabids</taxon>
        <taxon>Celastrales</taxon>
        <taxon>Celastraceae</taxon>
        <taxon>Tripterygium</taxon>
    </lineage>
</organism>
<dbReference type="EMBL" id="JAAARO010000014">
    <property type="protein sequence ID" value="KAF5736664.1"/>
    <property type="molecule type" value="Genomic_DNA"/>
</dbReference>
<feature type="compositionally biased region" description="Polar residues" evidence="4">
    <location>
        <begin position="423"/>
        <end position="442"/>
    </location>
</feature>
<feature type="compositionally biased region" description="Basic and acidic residues" evidence="4">
    <location>
        <begin position="413"/>
        <end position="422"/>
    </location>
</feature>
<sequence>MEDMDIDQVVEIPDTPPDRIAAQHNNGRKIAGKQTGASIAVHSSNSALLDGGHFNRLSSRDRLGTESGNHRKPHLLSQKDVINVDEKECRNNSRENFPVESSCASRNGPLFRKMAMERNSAYETKHPFGDQRKDKGKDLFAKFPPKSSSFQVNDGFLDLSEHNTSWRMIDMAPDGASKAIQSGEIRQGQIATRGGGSLHAAPDRPKTCDDSRKGKGKLDVNGCKDAASAANHGKGINVSGSSQCKTEKQVAHHFVTTPRVSGQKRLVRNGCISPHNIAARAKRGTELPFISKDVEVTRGNNVDFNGQCQMDISEIVSDVNNCGRVKGKGVATYPCKMMEHDVNISRRPSRVLAINNEEPNRTSDVSRNANRCSQGWRNTHSHSKKIDPSSDAAGHVLGPHNDFSCSVNQQHANRGEERDNRNGHTSSDLLNSPEDLSTTQTASSILSEFERRFESHNSVNIKKRQKQVGMTSRNDGERSSAVSDDSDIVFLGSCGESSHSNSFRLQSYQNEGVMDPVFDIDEFSPEMRCNMSEDIGNIGIDNLEVKARQLEADEILARELQEQFYHEVPAYGSFEIDENIAWALQQEESAIPDVSYPNQRVSFPRSSTSRLHRQPHSRSFQNLSNRRGAQTRISSSRTARLRSRILGRSPTGLPRERNFQFPPNMDLDMRLDILEALEAAFDDASDGRTTRNGRGHGLGHSHFDQDFNDGNYELFLALDENNHQHTGASANQINNLPQSIVQSENIEEACAICLETPTIGETVRHLPCLHKFHKDVSILSFFRLLDTFSCIEVIIILIPHFCFVKQCIDPWLSRKTSCPVCKLSIT</sequence>
<dbReference type="PANTHER" id="PTHR45931:SF25">
    <property type="entry name" value="E3 UBIQUITIN-PROTEIN LIGASE RLIM-LIKE ISOFORM X1"/>
    <property type="match status" value="1"/>
</dbReference>
<accession>A0A7J7CRI6</accession>
<dbReference type="GO" id="GO:0005634">
    <property type="term" value="C:nucleus"/>
    <property type="evidence" value="ECO:0007669"/>
    <property type="project" value="TreeGrafter"/>
</dbReference>
<comment type="caution">
    <text evidence="5">The sequence shown here is derived from an EMBL/GenBank/DDBJ whole genome shotgun (WGS) entry which is preliminary data.</text>
</comment>
<dbReference type="InParanoid" id="A0A7J7CRI6"/>
<keyword evidence="1" id="KW-0479">Metal-binding</keyword>
<evidence type="ECO:0008006" key="7">
    <source>
        <dbReference type="Google" id="ProtNLM"/>
    </source>
</evidence>
<keyword evidence="2" id="KW-0863">Zinc-finger</keyword>
<dbReference type="GO" id="GO:0061630">
    <property type="term" value="F:ubiquitin protein ligase activity"/>
    <property type="evidence" value="ECO:0007669"/>
    <property type="project" value="TreeGrafter"/>
</dbReference>
<evidence type="ECO:0000256" key="2">
    <source>
        <dbReference type="ARBA" id="ARBA00022771"/>
    </source>
</evidence>
<dbReference type="GO" id="GO:0006511">
    <property type="term" value="P:ubiquitin-dependent protein catabolic process"/>
    <property type="evidence" value="ECO:0007669"/>
    <property type="project" value="TreeGrafter"/>
</dbReference>
<dbReference type="AlphaFoldDB" id="A0A7J7CRI6"/>
<evidence type="ECO:0000256" key="4">
    <source>
        <dbReference type="SAM" id="MobiDB-lite"/>
    </source>
</evidence>
<feature type="compositionally biased region" description="Polar residues" evidence="4">
    <location>
        <begin position="403"/>
        <end position="412"/>
    </location>
</feature>
<feature type="region of interest" description="Disordered" evidence="4">
    <location>
        <begin position="193"/>
        <end position="215"/>
    </location>
</feature>
<feature type="compositionally biased region" description="Polar residues" evidence="4">
    <location>
        <begin position="617"/>
        <end position="638"/>
    </location>
</feature>
<keyword evidence="3" id="KW-0862">Zinc</keyword>
<dbReference type="Gene3D" id="3.30.40.10">
    <property type="entry name" value="Zinc/RING finger domain, C3HC4 (zinc finger)"/>
    <property type="match status" value="1"/>
</dbReference>
<evidence type="ECO:0000256" key="3">
    <source>
        <dbReference type="ARBA" id="ARBA00022833"/>
    </source>
</evidence>
<dbReference type="SUPFAM" id="SSF57850">
    <property type="entry name" value="RING/U-box"/>
    <property type="match status" value="1"/>
</dbReference>
<evidence type="ECO:0000313" key="6">
    <source>
        <dbReference type="Proteomes" id="UP000593562"/>
    </source>
</evidence>
<evidence type="ECO:0000313" key="5">
    <source>
        <dbReference type="EMBL" id="KAF5736664.1"/>
    </source>
</evidence>